<dbReference type="Proteomes" id="UP000070371">
    <property type="component" value="Chromosome"/>
</dbReference>
<dbReference type="OrthoDB" id="7832251at2"/>
<evidence type="ECO:0000313" key="2">
    <source>
        <dbReference type="EMBL" id="AML53015.1"/>
    </source>
</evidence>
<gene>
    <name evidence="2" type="ORF">RC74_18695</name>
</gene>
<keyword evidence="1" id="KW-0732">Signal</keyword>
<protein>
    <submittedName>
        <fullName evidence="2">Uncharacterized protein</fullName>
    </submittedName>
</protein>
<feature type="chain" id="PRO_5007443729" evidence="1">
    <location>
        <begin position="29"/>
        <end position="228"/>
    </location>
</feature>
<name>A0A126V4X0_9RHOB</name>
<dbReference type="EMBL" id="CP014327">
    <property type="protein sequence ID" value="AML53015.1"/>
    <property type="molecule type" value="Genomic_DNA"/>
</dbReference>
<organism evidence="2 3">
    <name type="scientific">Falsihalocynthiibacter arcticus</name>
    <dbReference type="NCBI Taxonomy" id="1579316"/>
    <lineage>
        <taxon>Bacteria</taxon>
        <taxon>Pseudomonadati</taxon>
        <taxon>Pseudomonadota</taxon>
        <taxon>Alphaproteobacteria</taxon>
        <taxon>Rhodobacterales</taxon>
        <taxon>Roseobacteraceae</taxon>
        <taxon>Falsihalocynthiibacter</taxon>
    </lineage>
</organism>
<proteinExistence type="predicted"/>
<feature type="signal peptide" evidence="1">
    <location>
        <begin position="1"/>
        <end position="28"/>
    </location>
</feature>
<sequence>MFKPVHFTNLIGGFALCCFGLFSSPVTAQIQTQSDITTRITEAAPSERMFVKDQPILGWRLESADLTELPEAIQNNLGSVDATGYDAAYLAENVGSIVALQMTGDGPDFYIIGLQTFTDSYKTVSLKEVSEKNARLVERLEMVPELAKKLAANDPSVVGALKTVPVPMIAMSDVGFAIAEEITIEAPWGAQTKPAGQDAYLVYDTSEEQYYMVNSGQDGNPLNYVPSE</sequence>
<dbReference type="RefSeq" id="WP_062628354.1">
    <property type="nucleotide sequence ID" value="NZ_CP014327.1"/>
</dbReference>
<evidence type="ECO:0000313" key="3">
    <source>
        <dbReference type="Proteomes" id="UP000070371"/>
    </source>
</evidence>
<evidence type="ECO:0000256" key="1">
    <source>
        <dbReference type="SAM" id="SignalP"/>
    </source>
</evidence>
<dbReference type="KEGG" id="hat:RC74_18695"/>
<reference evidence="2 3" key="1">
    <citation type="submission" date="2016-02" db="EMBL/GenBank/DDBJ databases">
        <title>Complete genome sequence of Halocynthiibacter arcticus PAMC 20958t from arctic marine sediment.</title>
        <authorList>
            <person name="Lee Y.M."/>
            <person name="Baek K."/>
            <person name="Lee H.K."/>
            <person name="Shin S.C."/>
        </authorList>
    </citation>
    <scope>NUCLEOTIDE SEQUENCE [LARGE SCALE GENOMIC DNA]</scope>
    <source>
        <strain evidence="2">PAMC 20958</strain>
    </source>
</reference>
<keyword evidence="3" id="KW-1185">Reference proteome</keyword>
<accession>A0A126V4X0</accession>
<dbReference type="AlphaFoldDB" id="A0A126V4X0"/>